<evidence type="ECO:0000313" key="1">
    <source>
        <dbReference type="EMBL" id="OQX04186.1"/>
    </source>
</evidence>
<organism evidence="1 2">
    <name type="scientific">Thiothrix lacustris</name>
    <dbReference type="NCBI Taxonomy" id="525917"/>
    <lineage>
        <taxon>Bacteria</taxon>
        <taxon>Pseudomonadati</taxon>
        <taxon>Pseudomonadota</taxon>
        <taxon>Gammaproteobacteria</taxon>
        <taxon>Thiotrichales</taxon>
        <taxon>Thiotrichaceae</taxon>
        <taxon>Thiothrix</taxon>
    </lineage>
</organism>
<accession>A0A1Y1QF48</accession>
<evidence type="ECO:0000313" key="2">
    <source>
        <dbReference type="Proteomes" id="UP000192491"/>
    </source>
</evidence>
<dbReference type="Proteomes" id="UP000192491">
    <property type="component" value="Unassembled WGS sequence"/>
</dbReference>
<proteinExistence type="predicted"/>
<gene>
    <name evidence="1" type="ORF">BWK73_37015</name>
</gene>
<dbReference type="AlphaFoldDB" id="A0A1Y1QF48"/>
<reference evidence="1 2" key="1">
    <citation type="submission" date="2017-01" db="EMBL/GenBank/DDBJ databases">
        <title>Novel large sulfur bacteria in the metagenomes of groundwater-fed chemosynthetic microbial mats in the Lake Huron basin.</title>
        <authorList>
            <person name="Sharrar A.M."/>
            <person name="Flood B.E."/>
            <person name="Bailey J.V."/>
            <person name="Jones D.S."/>
            <person name="Biddanda B."/>
            <person name="Ruberg S.A."/>
            <person name="Marcus D.N."/>
            <person name="Dick G.J."/>
        </authorList>
    </citation>
    <scope>NUCLEOTIDE SEQUENCE [LARGE SCALE GENOMIC DNA]</scope>
    <source>
        <strain evidence="1">A8</strain>
    </source>
</reference>
<dbReference type="EMBL" id="MTEJ01000352">
    <property type="protein sequence ID" value="OQX04186.1"/>
    <property type="molecule type" value="Genomic_DNA"/>
</dbReference>
<comment type="caution">
    <text evidence="1">The sequence shown here is derived from an EMBL/GenBank/DDBJ whole genome shotgun (WGS) entry which is preliminary data.</text>
</comment>
<name>A0A1Y1QF48_9GAMM</name>
<protein>
    <submittedName>
        <fullName evidence="1">Uncharacterized protein</fullName>
    </submittedName>
</protein>
<sequence length="411" mass="47543">MPFHYYRPKDKISRFSEYFDFLETLFRFPQGYTEDVLCYQIDQTKGTNAPDTSYIVDSLRNYGLIVESNDFQPRYVLGTPYRTLLEHLYQESQPVNSAVIQGYIDALDQRTANLQKAYEAHSASLTLRHLQRLSREMESISQTSRNNRLGVINEVRKLRLNDEKLSYRERLVEANRLWDEYLEPLREMIAPTGSFGQAMQRLKQVLDNGEALFNASVELRHQFTLNRSWRIQLQEQARLDLNEASLELDPLREKLLEESRLLEASSLVFDYLEQGKLNELPALSLGRKLTHERQIDLYGLTPWLAELWSIQSEPESFSFDEQEIVESEPLETEALLQMLIAMPADTDLIDYFQQCFNGLSANAILRAISIATLHQSDVPIGMIAGERQYQIDGQLWQGSSFHKIAETGKGQ</sequence>